<evidence type="ECO:0000313" key="1">
    <source>
        <dbReference type="EMBL" id="WOL04726.1"/>
    </source>
</evidence>
<dbReference type="EMBL" id="CP136893">
    <property type="protein sequence ID" value="WOL04726.1"/>
    <property type="molecule type" value="Genomic_DNA"/>
</dbReference>
<accession>A0AAQ3QCQ0</accession>
<proteinExistence type="predicted"/>
<protein>
    <submittedName>
        <fullName evidence="1">Uncharacterized protein</fullName>
    </submittedName>
</protein>
<dbReference type="Proteomes" id="UP001327560">
    <property type="component" value="Chromosome 4"/>
</dbReference>
<evidence type="ECO:0000313" key="2">
    <source>
        <dbReference type="Proteomes" id="UP001327560"/>
    </source>
</evidence>
<reference evidence="1 2" key="1">
    <citation type="submission" date="2023-10" db="EMBL/GenBank/DDBJ databases">
        <title>Chromosome-scale genome assembly provides insights into flower coloration mechanisms of Canna indica.</title>
        <authorList>
            <person name="Li C."/>
        </authorList>
    </citation>
    <scope>NUCLEOTIDE SEQUENCE [LARGE SCALE GENOMIC DNA]</scope>
    <source>
        <tissue evidence="1">Flower</tissue>
    </source>
</reference>
<sequence>MNNTHLHCLTHSLNPKYIIGDEFGSFENVDILEVANLSLDEPEMETILFTDSGGGDKEKDDDTYCDDIDDVVVIRSSQYTIY</sequence>
<gene>
    <name evidence="1" type="ORF">Cni_G13448</name>
</gene>
<organism evidence="1 2">
    <name type="scientific">Canna indica</name>
    <name type="common">Indian-shot</name>
    <dbReference type="NCBI Taxonomy" id="4628"/>
    <lineage>
        <taxon>Eukaryota</taxon>
        <taxon>Viridiplantae</taxon>
        <taxon>Streptophyta</taxon>
        <taxon>Embryophyta</taxon>
        <taxon>Tracheophyta</taxon>
        <taxon>Spermatophyta</taxon>
        <taxon>Magnoliopsida</taxon>
        <taxon>Liliopsida</taxon>
        <taxon>Zingiberales</taxon>
        <taxon>Cannaceae</taxon>
        <taxon>Canna</taxon>
    </lineage>
</organism>
<name>A0AAQ3QCQ0_9LILI</name>
<dbReference type="AlphaFoldDB" id="A0AAQ3QCQ0"/>
<keyword evidence="2" id="KW-1185">Reference proteome</keyword>